<dbReference type="InterPro" id="IPR038670">
    <property type="entry name" value="HslJ-like_sf"/>
</dbReference>
<accession>A0A640KD77</accession>
<proteinExistence type="predicted"/>
<dbReference type="EMBL" id="BLBS01000022">
    <property type="protein sequence ID" value="GET87650.1"/>
    <property type="molecule type" value="Genomic_DNA"/>
</dbReference>
<dbReference type="VEuPathDB" id="TriTrypDB:LtaPh_1710521"/>
<dbReference type="InterPro" id="IPR005184">
    <property type="entry name" value="DUF306_Meta_HslJ"/>
</dbReference>
<feature type="domain" description="DUF306" evidence="1">
    <location>
        <begin position="8"/>
        <end position="104"/>
    </location>
</feature>
<evidence type="ECO:0000313" key="2">
    <source>
        <dbReference type="EMBL" id="GET87650.1"/>
    </source>
</evidence>
<sequence>MEVKNLLGVYKVTYVNGKPSPAGVTVEFKAGEDSDTVHMHAKVANVMNGRLKVENRKLTGALMSTMMFGSDEHMSIENALSQGFTEGVAYTVEDGGQVTLQSKEVTIKLLPA</sequence>
<evidence type="ECO:0000313" key="3">
    <source>
        <dbReference type="Proteomes" id="UP000419144"/>
    </source>
</evidence>
<dbReference type="Pfam" id="PF03724">
    <property type="entry name" value="META"/>
    <property type="match status" value="1"/>
</dbReference>
<dbReference type="Gene3D" id="2.40.128.270">
    <property type="match status" value="1"/>
</dbReference>
<comment type="caution">
    <text evidence="2">The sequence shown here is derived from an EMBL/GenBank/DDBJ whole genome shotgun (WGS) entry which is preliminary data.</text>
</comment>
<gene>
    <name evidence="2" type="ORF">LtaPh_1710521</name>
</gene>
<dbReference type="Proteomes" id="UP000419144">
    <property type="component" value="Unassembled WGS sequence"/>
</dbReference>
<reference evidence="2" key="1">
    <citation type="submission" date="2019-11" db="EMBL/GenBank/DDBJ databases">
        <title>Leishmania tarentolae CDS.</title>
        <authorList>
            <person name="Goto Y."/>
            <person name="Yamagishi J."/>
        </authorList>
    </citation>
    <scope>NUCLEOTIDE SEQUENCE [LARGE SCALE GENOMIC DNA]</scope>
    <source>
        <strain evidence="2">Parrot Tar II</strain>
    </source>
</reference>
<protein>
    <submittedName>
        <fullName evidence="2">META domain containing protein, putative</fullName>
    </submittedName>
</protein>
<keyword evidence="3" id="KW-1185">Reference proteome</keyword>
<organism evidence="2 3">
    <name type="scientific">Leishmania tarentolae</name>
    <name type="common">Sauroleishmania tarentolae</name>
    <dbReference type="NCBI Taxonomy" id="5689"/>
    <lineage>
        <taxon>Eukaryota</taxon>
        <taxon>Discoba</taxon>
        <taxon>Euglenozoa</taxon>
        <taxon>Kinetoplastea</taxon>
        <taxon>Metakinetoplastina</taxon>
        <taxon>Trypanosomatida</taxon>
        <taxon>Trypanosomatidae</taxon>
        <taxon>Leishmaniinae</taxon>
        <taxon>Leishmania</taxon>
        <taxon>lizard Leishmania</taxon>
    </lineage>
</organism>
<name>A0A640KD77_LEITA</name>
<dbReference type="OrthoDB" id="258733at2759"/>
<dbReference type="AlphaFoldDB" id="A0A640KD77"/>
<evidence type="ECO:0000259" key="1">
    <source>
        <dbReference type="Pfam" id="PF03724"/>
    </source>
</evidence>